<evidence type="ECO:0008006" key="5">
    <source>
        <dbReference type="Google" id="ProtNLM"/>
    </source>
</evidence>
<accession>A0A0P0GQD8</accession>
<feature type="chain" id="PRO_5006047918" description="Chromosome partition protein Smc" evidence="2">
    <location>
        <begin position="22"/>
        <end position="972"/>
    </location>
</feature>
<dbReference type="AlphaFoldDB" id="A0A0P0GQD8"/>
<gene>
    <name evidence="3" type="ORF">BcellWH2_02260</name>
</gene>
<dbReference type="Proteomes" id="UP000061809">
    <property type="component" value="Chromosome"/>
</dbReference>
<proteinExistence type="predicted"/>
<evidence type="ECO:0000256" key="2">
    <source>
        <dbReference type="SAM" id="SignalP"/>
    </source>
</evidence>
<feature type="signal peptide" evidence="2">
    <location>
        <begin position="1"/>
        <end position="21"/>
    </location>
</feature>
<evidence type="ECO:0000256" key="1">
    <source>
        <dbReference type="SAM" id="Coils"/>
    </source>
</evidence>
<name>A0A0P0GQD8_9BACE</name>
<feature type="coiled-coil region" evidence="1">
    <location>
        <begin position="451"/>
        <end position="488"/>
    </location>
</feature>
<feature type="coiled-coil region" evidence="1">
    <location>
        <begin position="56"/>
        <end position="289"/>
    </location>
</feature>
<reference evidence="3 4" key="1">
    <citation type="journal article" date="2015" name="Science">
        <title>Genetic determinants of in vivo fitness and diet responsiveness in multiple human gut Bacteroides.</title>
        <authorList>
            <person name="Wu M."/>
            <person name="McNulty N.P."/>
            <person name="Rodionov D.A."/>
            <person name="Khoroshkin M.S."/>
            <person name="Griffin N.W."/>
            <person name="Cheng J."/>
            <person name="Latreille P."/>
            <person name="Kerstetter R.A."/>
            <person name="Terrapon N."/>
            <person name="Henrissat B."/>
            <person name="Osterman A.L."/>
            <person name="Gordon J.I."/>
        </authorList>
    </citation>
    <scope>NUCLEOTIDE SEQUENCE [LARGE SCALE GENOMIC DNA]</scope>
    <source>
        <strain evidence="3 4">WH2</strain>
    </source>
</reference>
<keyword evidence="1" id="KW-0175">Coiled coil</keyword>
<evidence type="ECO:0000313" key="4">
    <source>
        <dbReference type="Proteomes" id="UP000061809"/>
    </source>
</evidence>
<evidence type="ECO:0000313" key="3">
    <source>
        <dbReference type="EMBL" id="ALJ59501.1"/>
    </source>
</evidence>
<keyword evidence="2" id="KW-0732">Signal</keyword>
<protein>
    <recommendedName>
        <fullName evidence="5">Chromosome partition protein Smc</fullName>
    </recommendedName>
</protein>
<dbReference type="PATRIC" id="fig|246787.4.peg.2321"/>
<dbReference type="RefSeq" id="WP_029426030.1">
    <property type="nucleotide sequence ID" value="NZ_CP012801.1"/>
</dbReference>
<feature type="coiled-coil region" evidence="1">
    <location>
        <begin position="931"/>
        <end position="969"/>
    </location>
</feature>
<dbReference type="KEGG" id="bcel:BcellWH2_02260"/>
<sequence length="972" mass="108513">MKKWTYLVAAGILLGATPVFTGCIDNDEPEGITVLRGAKAELLKAKASVAAASVEQIKAEAALKLAEAEVKKAEAARIQAIADYEAAKAKEMEYKAELANIQNEEARADLENKIKMYAEQRAAAERAAQAAAAQLEVTLMNLKAQLATQEALYEQALKDLALAKNTLTEAQQKHLQKWTNALDNAQKDVKSKAEKYETAVKLLAELTKTMDKTEAKESYLRTEKKAVEDAKAELDAAIAARDLAKEYAEKEIEAAGKWEEEMLALEADLKALDKKIADLQTERTKVEMATAGEYDEVLKARQAYMDLTGYTWDENLQDFGEINSSKEEIKLNDIAISINEPGLGLSADYTITDSYYYSDYLKALQNGTEFQLSSVTTINNLKEAIKGCALTPNGEAWTAENIILYTSWLENAKVNRDFIKGQWEQAVKAFKGLEFGNPTSFEGFDKVEEVVAIYNEAIKKYNADVEAMNAARDKYENISQEDRDKRQEITDNWTKAQADNQAEYEKTIAEIEKGLGALEKAKDVAYANYDKLKTQYDQIENPTADDAKPYKAAEETYNKADAAYIDAHNKAWGYNKDNGDGTWTWVKGSREKADDLHINKNVIAEKDYYLAIAKQMEEYFKVNPNDVLYSEYIKLNNAIYEYNVGSAHVANAAYQDVRAALSYFNSSFGFSSDYAVIDAAYYYYDEEKQMNIPQEVKAEDVARIDKYDLQDRIYYYSEQLYGYNNGNRLIELTTEEIKKEIEERYMANNPDASFVPYWYYTNMYNSSYGAVGKVEYYTAAIAQGNAALQTETKAKIETLLAEMDAHLAAIDAQFAGYITDVVEPAEKAYTTAYTTLMDKFTKIDADLAEANAQKFAKKPVLDKINAAIAVYLSQEMKPDGTPVKSTTLDDLRAELKGIYDAAVADVYERETTLIEKKEALQAVIDGTKEPVAAQQEAVAEAQAALEAAQAELKAASEALQAEIERISATDAE</sequence>
<dbReference type="PROSITE" id="PS51257">
    <property type="entry name" value="PROKAR_LIPOPROTEIN"/>
    <property type="match status" value="1"/>
</dbReference>
<organism evidence="3 4">
    <name type="scientific">Bacteroides cellulosilyticus</name>
    <dbReference type="NCBI Taxonomy" id="246787"/>
    <lineage>
        <taxon>Bacteria</taxon>
        <taxon>Pseudomonadati</taxon>
        <taxon>Bacteroidota</taxon>
        <taxon>Bacteroidia</taxon>
        <taxon>Bacteroidales</taxon>
        <taxon>Bacteroidaceae</taxon>
        <taxon>Bacteroides</taxon>
    </lineage>
</organism>
<dbReference type="EMBL" id="CP012801">
    <property type="protein sequence ID" value="ALJ59501.1"/>
    <property type="molecule type" value="Genomic_DNA"/>
</dbReference>